<name>A0A9P6PGT7_9FUNG</name>
<evidence type="ECO:0000313" key="3">
    <source>
        <dbReference type="Proteomes" id="UP000807716"/>
    </source>
</evidence>
<sequence length="58" mass="4871">MGGSTGAGAGVGGAASGSNAGGAGGAGAGGHVSVAIGGSTPRTPGFPGGGSSSNYGHR</sequence>
<feature type="non-terminal residue" evidence="2">
    <location>
        <position position="58"/>
    </location>
</feature>
<reference evidence="2" key="1">
    <citation type="journal article" date="2020" name="Fungal Divers.">
        <title>Resolving the Mortierellaceae phylogeny through synthesis of multi-gene phylogenetics and phylogenomics.</title>
        <authorList>
            <person name="Vandepol N."/>
            <person name="Liber J."/>
            <person name="Desiro A."/>
            <person name="Na H."/>
            <person name="Kennedy M."/>
            <person name="Barry K."/>
            <person name="Grigoriev I.V."/>
            <person name="Miller A.N."/>
            <person name="O'Donnell K."/>
            <person name="Stajich J.E."/>
            <person name="Bonito G."/>
        </authorList>
    </citation>
    <scope>NUCLEOTIDE SEQUENCE</scope>
    <source>
        <strain evidence="2">BC1065</strain>
    </source>
</reference>
<evidence type="ECO:0000256" key="1">
    <source>
        <dbReference type="SAM" id="MobiDB-lite"/>
    </source>
</evidence>
<feature type="compositionally biased region" description="Gly residues" evidence="1">
    <location>
        <begin position="1"/>
        <end position="30"/>
    </location>
</feature>
<dbReference type="EMBL" id="JAAAJB010002226">
    <property type="protein sequence ID" value="KAG0245975.1"/>
    <property type="molecule type" value="Genomic_DNA"/>
</dbReference>
<gene>
    <name evidence="2" type="ORF">DFQ27_003085</name>
</gene>
<keyword evidence="3" id="KW-1185">Reference proteome</keyword>
<evidence type="ECO:0000313" key="2">
    <source>
        <dbReference type="EMBL" id="KAG0245975.1"/>
    </source>
</evidence>
<comment type="caution">
    <text evidence="2">The sequence shown here is derived from an EMBL/GenBank/DDBJ whole genome shotgun (WGS) entry which is preliminary data.</text>
</comment>
<feature type="region of interest" description="Disordered" evidence="1">
    <location>
        <begin position="1"/>
        <end position="58"/>
    </location>
</feature>
<proteinExistence type="predicted"/>
<dbReference type="AlphaFoldDB" id="A0A9P6PGT7"/>
<accession>A0A9P6PGT7</accession>
<dbReference type="Proteomes" id="UP000807716">
    <property type="component" value="Unassembled WGS sequence"/>
</dbReference>
<protein>
    <submittedName>
        <fullName evidence="2">Uncharacterized protein</fullName>
    </submittedName>
</protein>
<organism evidence="2 3">
    <name type="scientific">Actinomortierella ambigua</name>
    <dbReference type="NCBI Taxonomy" id="1343610"/>
    <lineage>
        <taxon>Eukaryota</taxon>
        <taxon>Fungi</taxon>
        <taxon>Fungi incertae sedis</taxon>
        <taxon>Mucoromycota</taxon>
        <taxon>Mortierellomycotina</taxon>
        <taxon>Mortierellomycetes</taxon>
        <taxon>Mortierellales</taxon>
        <taxon>Mortierellaceae</taxon>
        <taxon>Actinomortierella</taxon>
    </lineage>
</organism>